<reference evidence="1 2" key="1">
    <citation type="submission" date="2021-03" db="EMBL/GenBank/DDBJ databases">
        <title>Assistant Professor.</title>
        <authorList>
            <person name="Huq M.A."/>
        </authorList>
    </citation>
    <scope>NUCLEOTIDE SEQUENCE [LARGE SCALE GENOMIC DNA]</scope>
    <source>
        <strain evidence="1 2">MAH-29</strain>
    </source>
</reference>
<proteinExistence type="predicted"/>
<accession>A0ABS3YSR8</accession>
<comment type="caution">
    <text evidence="1">The sequence shown here is derived from an EMBL/GenBank/DDBJ whole genome shotgun (WGS) entry which is preliminary data.</text>
</comment>
<dbReference type="Proteomes" id="UP000677244">
    <property type="component" value="Unassembled WGS sequence"/>
</dbReference>
<gene>
    <name evidence="1" type="ORF">J7I42_11485</name>
</gene>
<sequence length="133" mass="14837">MNTTVGKNFTIRTIPVLLSIAILFAGTGSSFGSPLSIPTYSNDTILVQKQVTSKKHRIKLFQNDDQSALFFSVRGLEGKIYQLFIFDLTGKLVTQANIKSKQTTVIDNIEKGNYLFEVFSDDVRIENGQVTIK</sequence>
<protein>
    <submittedName>
        <fullName evidence="1">T9SS type A sorting domain-containing protein</fullName>
    </submittedName>
</protein>
<name>A0ABS3YSR8_9BACT</name>
<organism evidence="1 2">
    <name type="scientific">Niastella soli</name>
    <dbReference type="NCBI Taxonomy" id="2821487"/>
    <lineage>
        <taxon>Bacteria</taxon>
        <taxon>Pseudomonadati</taxon>
        <taxon>Bacteroidota</taxon>
        <taxon>Chitinophagia</taxon>
        <taxon>Chitinophagales</taxon>
        <taxon>Chitinophagaceae</taxon>
        <taxon>Niastella</taxon>
    </lineage>
</organism>
<dbReference type="RefSeq" id="WP_209138924.1">
    <property type="nucleotide sequence ID" value="NZ_JAGHKO010000001.1"/>
</dbReference>
<evidence type="ECO:0000313" key="2">
    <source>
        <dbReference type="Proteomes" id="UP000677244"/>
    </source>
</evidence>
<dbReference type="InterPro" id="IPR026444">
    <property type="entry name" value="Secre_tail"/>
</dbReference>
<keyword evidence="2" id="KW-1185">Reference proteome</keyword>
<dbReference type="NCBIfam" id="TIGR04183">
    <property type="entry name" value="Por_Secre_tail"/>
    <property type="match status" value="1"/>
</dbReference>
<evidence type="ECO:0000313" key="1">
    <source>
        <dbReference type="EMBL" id="MBO9200889.1"/>
    </source>
</evidence>
<dbReference type="EMBL" id="JAGHKO010000001">
    <property type="protein sequence ID" value="MBO9200889.1"/>
    <property type="molecule type" value="Genomic_DNA"/>
</dbReference>